<keyword evidence="1" id="KW-0547">Nucleotide-binding</keyword>
<dbReference type="PROSITE" id="PS50893">
    <property type="entry name" value="ABC_TRANSPORTER_2"/>
    <property type="match status" value="1"/>
</dbReference>
<keyword evidence="5" id="KW-1185">Reference proteome</keyword>
<feature type="domain" description="ABC transporter" evidence="3">
    <location>
        <begin position="4"/>
        <end position="229"/>
    </location>
</feature>
<dbReference type="Proteomes" id="UP000440004">
    <property type="component" value="Unassembled WGS sequence"/>
</dbReference>
<reference evidence="4 5" key="1">
    <citation type="submission" date="2019-10" db="EMBL/GenBank/DDBJ databases">
        <title>Alkalibaculum tamaniensis sp.nov., a new alkaliphilic acetogen, isolated on methoxylated aromatics from a mud volcano.</title>
        <authorList>
            <person name="Khomyakova M.A."/>
            <person name="Merkel A.Y."/>
            <person name="Bonch-Osmolovskaya E.A."/>
            <person name="Slobodkin A.I."/>
        </authorList>
    </citation>
    <scope>NUCLEOTIDE SEQUENCE [LARGE SCALE GENOMIC DNA]</scope>
    <source>
        <strain evidence="4 5">M08DMB</strain>
    </source>
</reference>
<evidence type="ECO:0000259" key="3">
    <source>
        <dbReference type="PROSITE" id="PS50893"/>
    </source>
</evidence>
<dbReference type="InterPro" id="IPR027417">
    <property type="entry name" value="P-loop_NTPase"/>
</dbReference>
<organism evidence="4 5">
    <name type="scientific">Alkalibaculum sporogenes</name>
    <dbReference type="NCBI Taxonomy" id="2655001"/>
    <lineage>
        <taxon>Bacteria</taxon>
        <taxon>Bacillati</taxon>
        <taxon>Bacillota</taxon>
        <taxon>Clostridia</taxon>
        <taxon>Eubacteriales</taxon>
        <taxon>Eubacteriaceae</taxon>
        <taxon>Alkalibaculum</taxon>
    </lineage>
</organism>
<dbReference type="GO" id="GO:0016887">
    <property type="term" value="F:ATP hydrolysis activity"/>
    <property type="evidence" value="ECO:0007669"/>
    <property type="project" value="InterPro"/>
</dbReference>
<evidence type="ECO:0000256" key="1">
    <source>
        <dbReference type="ARBA" id="ARBA00022741"/>
    </source>
</evidence>
<dbReference type="Pfam" id="PF00005">
    <property type="entry name" value="ABC_tran"/>
    <property type="match status" value="1"/>
</dbReference>
<dbReference type="EMBL" id="WHNX01000014">
    <property type="protein sequence ID" value="MPW26159.1"/>
    <property type="molecule type" value="Genomic_DNA"/>
</dbReference>
<dbReference type="RefSeq" id="WP_152804387.1">
    <property type="nucleotide sequence ID" value="NZ_WHNX01000014.1"/>
</dbReference>
<gene>
    <name evidence="4" type="ORF">GC105_10195</name>
</gene>
<keyword evidence="2 4" id="KW-0067">ATP-binding</keyword>
<protein>
    <submittedName>
        <fullName evidence="4">ATP-binding cassette domain-containing protein</fullName>
    </submittedName>
</protein>
<dbReference type="GO" id="GO:0005524">
    <property type="term" value="F:ATP binding"/>
    <property type="evidence" value="ECO:0007669"/>
    <property type="project" value="UniProtKB-KW"/>
</dbReference>
<comment type="caution">
    <text evidence="4">The sequence shown here is derived from an EMBL/GenBank/DDBJ whole genome shotgun (WGS) entry which is preliminary data.</text>
</comment>
<dbReference type="InterPro" id="IPR003593">
    <property type="entry name" value="AAA+_ATPase"/>
</dbReference>
<accession>A0A6A7K9G6</accession>
<dbReference type="PANTHER" id="PTHR43158:SF5">
    <property type="entry name" value="ABC TRANSPORTER, ATP-BINDING PROTEIN"/>
    <property type="match status" value="1"/>
</dbReference>
<dbReference type="SUPFAM" id="SSF52540">
    <property type="entry name" value="P-loop containing nucleoside triphosphate hydrolases"/>
    <property type="match status" value="1"/>
</dbReference>
<sequence>MNSIEVKDISKTFGDVCALDHVTINFEQNKIYGLLGRNGAGKSTLLNILTNRIFPDSGQVLINGISTTNNDTALGSMYLMSEKTYYPEKMKIKDAYKWTKIFYPDFDETYAKKIAQMFKLNIKKPITSLSTGYTSIFKITIALSVNTPFILLDEPVLGLDANHRDLFYKLLIEKFSDHPCTIVISTHLIEEVSQVIEDIVIIQDGKIIRNESCEALLSKGYTVSGSKTIVDTYIQYKNVIGYDSLGGLKTAYILGEINKSTLPDGVETTKLDLQRLFIQLTNELGDDRNEFESSL</sequence>
<name>A0A6A7K9G6_9FIRM</name>
<evidence type="ECO:0000313" key="5">
    <source>
        <dbReference type="Proteomes" id="UP000440004"/>
    </source>
</evidence>
<dbReference type="PANTHER" id="PTHR43158">
    <property type="entry name" value="SKFA PEPTIDE EXPORT ATP-BINDING PROTEIN SKFE"/>
    <property type="match status" value="1"/>
</dbReference>
<dbReference type="AlphaFoldDB" id="A0A6A7K9G6"/>
<evidence type="ECO:0000256" key="2">
    <source>
        <dbReference type="ARBA" id="ARBA00022840"/>
    </source>
</evidence>
<dbReference type="SMART" id="SM00382">
    <property type="entry name" value="AAA"/>
    <property type="match status" value="1"/>
</dbReference>
<dbReference type="CDD" id="cd03230">
    <property type="entry name" value="ABC_DR_subfamily_A"/>
    <property type="match status" value="1"/>
</dbReference>
<dbReference type="Gene3D" id="3.40.50.300">
    <property type="entry name" value="P-loop containing nucleotide triphosphate hydrolases"/>
    <property type="match status" value="1"/>
</dbReference>
<evidence type="ECO:0000313" key="4">
    <source>
        <dbReference type="EMBL" id="MPW26159.1"/>
    </source>
</evidence>
<proteinExistence type="predicted"/>
<dbReference type="InterPro" id="IPR003439">
    <property type="entry name" value="ABC_transporter-like_ATP-bd"/>
</dbReference>